<evidence type="ECO:0000313" key="3">
    <source>
        <dbReference type="Proteomes" id="UP000886595"/>
    </source>
</evidence>
<keyword evidence="3" id="KW-1185">Reference proteome</keyword>
<proteinExistence type="predicted"/>
<feature type="region of interest" description="Disordered" evidence="1">
    <location>
        <begin position="1"/>
        <end position="22"/>
    </location>
</feature>
<accession>A0A8X7UVX1</accession>
<dbReference type="Proteomes" id="UP000886595">
    <property type="component" value="Unassembled WGS sequence"/>
</dbReference>
<organism evidence="2 3">
    <name type="scientific">Brassica carinata</name>
    <name type="common">Ethiopian mustard</name>
    <name type="synonym">Abyssinian cabbage</name>
    <dbReference type="NCBI Taxonomy" id="52824"/>
    <lineage>
        <taxon>Eukaryota</taxon>
        <taxon>Viridiplantae</taxon>
        <taxon>Streptophyta</taxon>
        <taxon>Embryophyta</taxon>
        <taxon>Tracheophyta</taxon>
        <taxon>Spermatophyta</taxon>
        <taxon>Magnoliopsida</taxon>
        <taxon>eudicotyledons</taxon>
        <taxon>Gunneridae</taxon>
        <taxon>Pentapetalae</taxon>
        <taxon>rosids</taxon>
        <taxon>malvids</taxon>
        <taxon>Brassicales</taxon>
        <taxon>Brassicaceae</taxon>
        <taxon>Brassiceae</taxon>
        <taxon>Brassica</taxon>
    </lineage>
</organism>
<protein>
    <submittedName>
        <fullName evidence="2">Uncharacterized protein</fullName>
    </submittedName>
</protein>
<evidence type="ECO:0000313" key="2">
    <source>
        <dbReference type="EMBL" id="KAG2290526.1"/>
    </source>
</evidence>
<gene>
    <name evidence="2" type="ORF">Bca52824_050130</name>
</gene>
<dbReference type="AlphaFoldDB" id="A0A8X7UVX1"/>
<evidence type="ECO:0000256" key="1">
    <source>
        <dbReference type="SAM" id="MobiDB-lite"/>
    </source>
</evidence>
<sequence length="62" mass="6984">MEILRSPSDNKTGGAGTHPSRVFTALERRDGDFRAAAAAAVMKEKGRRKRRRTIMLIIVIFR</sequence>
<dbReference type="EMBL" id="JAAMPC010000010">
    <property type="protein sequence ID" value="KAG2290526.1"/>
    <property type="molecule type" value="Genomic_DNA"/>
</dbReference>
<reference evidence="2 3" key="1">
    <citation type="submission" date="2020-02" db="EMBL/GenBank/DDBJ databases">
        <authorList>
            <person name="Ma Q."/>
            <person name="Huang Y."/>
            <person name="Song X."/>
            <person name="Pei D."/>
        </authorList>
    </citation>
    <scope>NUCLEOTIDE SEQUENCE [LARGE SCALE GENOMIC DNA]</scope>
    <source>
        <strain evidence="2">Sxm20200214</strain>
        <tissue evidence="2">Leaf</tissue>
    </source>
</reference>
<name>A0A8X7UVX1_BRACI</name>
<comment type="caution">
    <text evidence="2">The sequence shown here is derived from an EMBL/GenBank/DDBJ whole genome shotgun (WGS) entry which is preliminary data.</text>
</comment>